<dbReference type="EMBL" id="JX997159">
    <property type="protein sequence ID" value="AGE50567.1"/>
    <property type="molecule type" value="Genomic_DNA"/>
</dbReference>
<dbReference type="KEGG" id="vg:41900477"/>
<dbReference type="GO" id="GO:0004132">
    <property type="term" value="F:dCMP deaminase activity"/>
    <property type="evidence" value="ECO:0007669"/>
    <property type="project" value="InterPro"/>
</dbReference>
<evidence type="ECO:0000256" key="2">
    <source>
        <dbReference type="ARBA" id="ARBA00006576"/>
    </source>
</evidence>
<feature type="binding site" evidence="7">
    <location>
        <position position="125"/>
    </location>
    <ligand>
        <name>Zn(2+)</name>
        <dbReference type="ChEBI" id="CHEBI:29105"/>
        <note>catalytic</note>
    </ligand>
</feature>
<keyword evidence="4" id="KW-0378">Hydrolase</keyword>
<name>M1HFK6_9PHYC</name>
<feature type="binding site" evidence="7">
    <location>
        <position position="122"/>
    </location>
    <ligand>
        <name>Zn(2+)</name>
        <dbReference type="ChEBI" id="CHEBI:29105"/>
        <note>catalytic</note>
    </ligand>
</feature>
<dbReference type="PROSITE" id="PS00903">
    <property type="entry name" value="CYT_DCMP_DEAMINASES_1"/>
    <property type="match status" value="1"/>
</dbReference>
<dbReference type="PANTHER" id="PTHR11086">
    <property type="entry name" value="DEOXYCYTIDYLATE DEAMINASE-RELATED"/>
    <property type="match status" value="1"/>
</dbReference>
<evidence type="ECO:0000256" key="4">
    <source>
        <dbReference type="ARBA" id="ARBA00022801"/>
    </source>
</evidence>
<feature type="domain" description="CMP/dCMP-type deaminase" evidence="8">
    <location>
        <begin position="30"/>
        <end position="151"/>
    </location>
</feature>
<organism evidence="9 10">
    <name type="scientific">Paramecium bursaria Chlorella virus CVA-1</name>
    <dbReference type="NCBI Taxonomy" id="42683"/>
    <lineage>
        <taxon>Viruses</taxon>
        <taxon>Varidnaviria</taxon>
        <taxon>Bamfordvirae</taxon>
        <taxon>Nucleocytoviricota</taxon>
        <taxon>Megaviricetes</taxon>
        <taxon>Algavirales</taxon>
        <taxon>Phycodnaviridae</taxon>
        <taxon>Chlorovirus</taxon>
        <taxon>Chlorovirus conductrix</taxon>
        <taxon>Paramecium bursaria Chlorella virus A1</taxon>
    </lineage>
</organism>
<dbReference type="GO" id="GO:0006220">
    <property type="term" value="P:pyrimidine nucleotide metabolic process"/>
    <property type="evidence" value="ECO:0007669"/>
    <property type="project" value="InterPro"/>
</dbReference>
<evidence type="ECO:0000256" key="7">
    <source>
        <dbReference type="PIRSR" id="PIRSR006019-2"/>
    </source>
</evidence>
<dbReference type="Gene3D" id="3.40.140.10">
    <property type="entry name" value="Cytidine Deaminase, domain 2"/>
    <property type="match status" value="1"/>
</dbReference>
<dbReference type="InterPro" id="IPR035105">
    <property type="entry name" value="Deoxycytidylate_deaminase_dom"/>
</dbReference>
<sequence>MHDCKMSFEYIDKTDMICRKHVNNNMDTSKAEKYLRLVEFQAELFSKDPSTKVAALVLDNNQNIRSTGFNGLPRGFEETTERWSKPTKYDYVVHAEANAICSAARNGATLAGCTLFSTLFPCNECAKLIIQAGISKIVTRKPEENSSWLSSFEKSREMFDECSVEIVYI</sequence>
<keyword evidence="3 7" id="KW-0479">Metal-binding</keyword>
<dbReference type="InterPro" id="IPR016193">
    <property type="entry name" value="Cytidine_deaminase-like"/>
</dbReference>
<dbReference type="CDD" id="cd01286">
    <property type="entry name" value="deoxycytidylate_deaminase"/>
    <property type="match status" value="1"/>
</dbReference>
<dbReference type="InterPro" id="IPR002125">
    <property type="entry name" value="CMP_dCMP_dom"/>
</dbReference>
<dbReference type="GO" id="GO:0008270">
    <property type="term" value="F:zinc ion binding"/>
    <property type="evidence" value="ECO:0007669"/>
    <property type="project" value="InterPro"/>
</dbReference>
<evidence type="ECO:0000256" key="1">
    <source>
        <dbReference type="ARBA" id="ARBA00001947"/>
    </source>
</evidence>
<keyword evidence="10" id="KW-1185">Reference proteome</keyword>
<accession>M1HFK6</accession>
<feature type="binding site" evidence="7">
    <location>
        <position position="94"/>
    </location>
    <ligand>
        <name>Zn(2+)</name>
        <dbReference type="ChEBI" id="CHEBI:29105"/>
        <note>catalytic</note>
    </ligand>
</feature>
<keyword evidence="5 7" id="KW-0862">Zinc</keyword>
<feature type="active site" description="Proton donor" evidence="6">
    <location>
        <position position="96"/>
    </location>
</feature>
<evidence type="ECO:0000256" key="6">
    <source>
        <dbReference type="PIRSR" id="PIRSR006019-1"/>
    </source>
</evidence>
<comment type="similarity">
    <text evidence="2">Belongs to the cytidine and deoxycytidylate deaminase family.</text>
</comment>
<dbReference type="Pfam" id="PF00383">
    <property type="entry name" value="dCMP_cyt_deam_1"/>
    <property type="match status" value="1"/>
</dbReference>
<evidence type="ECO:0000256" key="3">
    <source>
        <dbReference type="ARBA" id="ARBA00022723"/>
    </source>
</evidence>
<evidence type="ECO:0000259" key="8">
    <source>
        <dbReference type="PROSITE" id="PS51747"/>
    </source>
</evidence>
<dbReference type="InterPro" id="IPR016192">
    <property type="entry name" value="APOBEC/CMP_deaminase_Zn-bd"/>
</dbReference>
<dbReference type="SUPFAM" id="SSF53927">
    <property type="entry name" value="Cytidine deaminase-like"/>
    <property type="match status" value="1"/>
</dbReference>
<dbReference type="RefSeq" id="YP_009701903.1">
    <property type="nucleotide sequence ID" value="NC_044937.1"/>
</dbReference>
<dbReference type="PIRSF" id="PIRSF006019">
    <property type="entry name" value="dCMP_deaminase"/>
    <property type="match status" value="1"/>
</dbReference>
<dbReference type="Proteomes" id="UP000243236">
    <property type="component" value="Segment"/>
</dbReference>
<dbReference type="InterPro" id="IPR016473">
    <property type="entry name" value="dCMP_deaminase"/>
</dbReference>
<evidence type="ECO:0000313" key="9">
    <source>
        <dbReference type="EMBL" id="AGE50567.1"/>
    </source>
</evidence>
<dbReference type="GeneID" id="41900477"/>
<proteinExistence type="inferred from homology"/>
<evidence type="ECO:0000256" key="5">
    <source>
        <dbReference type="ARBA" id="ARBA00022833"/>
    </source>
</evidence>
<evidence type="ECO:0000313" key="10">
    <source>
        <dbReference type="Proteomes" id="UP000243236"/>
    </source>
</evidence>
<comment type="cofactor">
    <cofactor evidence="1 7">
        <name>Zn(2+)</name>
        <dbReference type="ChEBI" id="CHEBI:29105"/>
    </cofactor>
</comment>
<protein>
    <submittedName>
        <fullName evidence="9">dCMP deaminase</fullName>
    </submittedName>
</protein>
<dbReference type="InterPro" id="IPR015517">
    <property type="entry name" value="dCMP_deaminase-rel"/>
</dbReference>
<dbReference type="PANTHER" id="PTHR11086:SF18">
    <property type="entry name" value="DEOXYCYTIDYLATE DEAMINASE"/>
    <property type="match status" value="1"/>
</dbReference>
<dbReference type="PROSITE" id="PS51747">
    <property type="entry name" value="CYT_DCMP_DEAMINASES_2"/>
    <property type="match status" value="1"/>
</dbReference>
<gene>
    <name evidence="9" type="primary">CVA-1_628L</name>
    <name evidence="9" type="ORF">PBCVCVA1_628L</name>
</gene>
<reference evidence="9 10" key="1">
    <citation type="submission" date="2012-10" db="EMBL/GenBank/DDBJ databases">
        <title>Towards defining the chloroviruses: a genomic journey through a genus of large DNA viruses.</title>
        <authorList>
            <person name="Jeanniard A."/>
            <person name="Dunigan D.D."/>
            <person name="Gurnon J.R."/>
            <person name="Agarkova I."/>
            <person name="Kang M."/>
            <person name="Vitek J."/>
            <person name="Duncan G."/>
            <person name="McClung O.W."/>
            <person name="Larsen M."/>
            <person name="Claverie J.-M."/>
            <person name="Van Etten J.L."/>
            <person name="Blanc G."/>
        </authorList>
    </citation>
    <scope>NUCLEOTIDE SEQUENCE [LARGE SCALE GENOMIC DNA]</scope>
</reference>